<evidence type="ECO:0000259" key="4">
    <source>
        <dbReference type="PROSITE" id="PS50994"/>
    </source>
</evidence>
<dbReference type="InterPro" id="IPR050951">
    <property type="entry name" value="Retrovirus_Pol_polyprotein"/>
</dbReference>
<dbReference type="SUPFAM" id="SSF53098">
    <property type="entry name" value="Ribonuclease H-like"/>
    <property type="match status" value="1"/>
</dbReference>
<dbReference type="PANTHER" id="PTHR37984">
    <property type="entry name" value="PROTEIN CBG26694"/>
    <property type="match status" value="1"/>
</dbReference>
<dbReference type="InterPro" id="IPR013087">
    <property type="entry name" value="Znf_C2H2_type"/>
</dbReference>
<feature type="domain" description="Integrase catalytic" evidence="4">
    <location>
        <begin position="84"/>
        <end position="245"/>
    </location>
</feature>
<evidence type="ECO:0000313" key="5">
    <source>
        <dbReference type="EMBL" id="KAJ8050976.1"/>
    </source>
</evidence>
<dbReference type="PROSITE" id="PS00028">
    <property type="entry name" value="ZINC_FINGER_C2H2_1"/>
    <property type="match status" value="1"/>
</dbReference>
<dbReference type="Gene3D" id="3.30.160.60">
    <property type="entry name" value="Classic Zinc Finger"/>
    <property type="match status" value="1"/>
</dbReference>
<dbReference type="AlphaFoldDB" id="A0A9Q1CTS4"/>
<gene>
    <name evidence="5" type="ORF">HOLleu_04370</name>
</gene>
<reference evidence="5" key="1">
    <citation type="submission" date="2021-10" db="EMBL/GenBank/DDBJ databases">
        <title>Tropical sea cucumber genome reveals ecological adaptation and Cuvierian tubules defense mechanism.</title>
        <authorList>
            <person name="Chen T."/>
        </authorList>
    </citation>
    <scope>NUCLEOTIDE SEQUENCE</scope>
    <source>
        <strain evidence="5">Nanhai2018</strain>
        <tissue evidence="5">Muscle</tissue>
    </source>
</reference>
<dbReference type="GO" id="GO:0003676">
    <property type="term" value="F:nucleic acid binding"/>
    <property type="evidence" value="ECO:0007669"/>
    <property type="project" value="InterPro"/>
</dbReference>
<dbReference type="Gene3D" id="3.30.420.10">
    <property type="entry name" value="Ribonuclease H-like superfamily/Ribonuclease H"/>
    <property type="match status" value="1"/>
</dbReference>
<evidence type="ECO:0000256" key="2">
    <source>
        <dbReference type="SAM" id="MobiDB-lite"/>
    </source>
</evidence>
<dbReference type="EMBL" id="JAIZAY010000001">
    <property type="protein sequence ID" value="KAJ8050976.1"/>
    <property type="molecule type" value="Genomic_DNA"/>
</dbReference>
<feature type="compositionally biased region" description="Basic and acidic residues" evidence="2">
    <location>
        <begin position="417"/>
        <end position="438"/>
    </location>
</feature>
<keyword evidence="1" id="KW-0862">Zinc</keyword>
<dbReference type="GO" id="GO:0015074">
    <property type="term" value="P:DNA integration"/>
    <property type="evidence" value="ECO:0007669"/>
    <property type="project" value="InterPro"/>
</dbReference>
<evidence type="ECO:0000313" key="6">
    <source>
        <dbReference type="Proteomes" id="UP001152320"/>
    </source>
</evidence>
<feature type="region of interest" description="Disordered" evidence="2">
    <location>
        <begin position="386"/>
        <end position="484"/>
    </location>
</feature>
<evidence type="ECO:0008006" key="7">
    <source>
        <dbReference type="Google" id="ProtNLM"/>
    </source>
</evidence>
<feature type="compositionally biased region" description="Basic and acidic residues" evidence="2">
    <location>
        <begin position="30"/>
        <end position="43"/>
    </location>
</feature>
<dbReference type="Proteomes" id="UP001152320">
    <property type="component" value="Chromosome 1"/>
</dbReference>
<keyword evidence="1" id="KW-0479">Metal-binding</keyword>
<keyword evidence="6" id="KW-1185">Reference proteome</keyword>
<feature type="compositionally biased region" description="Polar residues" evidence="2">
    <location>
        <begin position="458"/>
        <end position="467"/>
    </location>
</feature>
<organism evidence="5 6">
    <name type="scientific">Holothuria leucospilota</name>
    <name type="common">Black long sea cucumber</name>
    <name type="synonym">Mertensiothuria leucospilota</name>
    <dbReference type="NCBI Taxonomy" id="206669"/>
    <lineage>
        <taxon>Eukaryota</taxon>
        <taxon>Metazoa</taxon>
        <taxon>Echinodermata</taxon>
        <taxon>Eleutherozoa</taxon>
        <taxon>Echinozoa</taxon>
        <taxon>Holothuroidea</taxon>
        <taxon>Aspidochirotacea</taxon>
        <taxon>Aspidochirotida</taxon>
        <taxon>Holothuriidae</taxon>
        <taxon>Holothuria</taxon>
    </lineage>
</organism>
<dbReference type="PROSITE" id="PS50157">
    <property type="entry name" value="ZINC_FINGER_C2H2_2"/>
    <property type="match status" value="1"/>
</dbReference>
<protein>
    <recommendedName>
        <fullName evidence="7">Integrase catalytic domain-containing protein</fullName>
    </recommendedName>
</protein>
<feature type="region of interest" description="Disordered" evidence="2">
    <location>
        <begin position="1"/>
        <end position="95"/>
    </location>
</feature>
<feature type="compositionally biased region" description="Basic and acidic residues" evidence="2">
    <location>
        <begin position="611"/>
        <end position="631"/>
    </location>
</feature>
<dbReference type="FunFam" id="3.30.420.10:FF:000032">
    <property type="entry name" value="Retrovirus-related Pol polyprotein from transposon 297-like Protein"/>
    <property type="match status" value="1"/>
</dbReference>
<feature type="compositionally biased region" description="Basic and acidic residues" evidence="2">
    <location>
        <begin position="577"/>
        <end position="587"/>
    </location>
</feature>
<dbReference type="SUPFAM" id="SSF57667">
    <property type="entry name" value="beta-beta-alpha zinc fingers"/>
    <property type="match status" value="1"/>
</dbReference>
<feature type="domain" description="C2H2-type" evidence="3">
    <location>
        <begin position="494"/>
        <end position="517"/>
    </location>
</feature>
<comment type="caution">
    <text evidence="5">The sequence shown here is derived from an EMBL/GenBank/DDBJ whole genome shotgun (WGS) entry which is preliminary data.</text>
</comment>
<name>A0A9Q1CTS4_HOLLE</name>
<dbReference type="InterPro" id="IPR036236">
    <property type="entry name" value="Znf_C2H2_sf"/>
</dbReference>
<dbReference type="PROSITE" id="PS50994">
    <property type="entry name" value="INTEGRASE"/>
    <property type="match status" value="1"/>
</dbReference>
<dbReference type="SMART" id="SM00355">
    <property type="entry name" value="ZnF_C2H2"/>
    <property type="match status" value="2"/>
</dbReference>
<sequence>MQMSFQEGLVANARSAKERKVRRQGGVQLTREKNHSTVHDCKKLSYAGLWRAPPAKEPEGATEEEPEENPEEKPEEGEANNETTSSTPMQNKPTWPGVWSVAKLRELQQRDEDTRIMVQWKWTEAKAIPNQEAASLAKVLVESFVCRFGIPGELHSDQGRQFEASLFQEVCKLLTVLKTRTTPYPPQSDGMVERFNRTLESMLAAVTYSDQRDWDSWLPYLNMAYNSAVHETTGFSPAEIMFGFQMKTPLECIWSSPADRTEDAATYPEFVESLKEKLNKISELARCHLKSSGERQKEFADRNSSIETFKPGDLVWVYQPAVGKGRSPKLHCPWKIPFLIVNRINDILYRVQFGPKPKPKVLYFNRIRRYEGTARPAWVQRFEPKEQNRGEGVKVEGQGEYFEGAKPDTVESTSIDSHPREQSKNTNQKDRNVDRDDGVQGTIRSEGQVSPEFCGLEMSQSRRSQSPYRKREVRSEDRGARAEGTARSLFTTEYRCRDCGLRFVDKGALMRHAEEKHQARLLECTQCPYRSNRKGDLQRHENKLHRPTTSKREGLSKQKKSIEPTENPTSPKRRKIESKVKKGGQKEEAEDDVLSTRAPSPAPWSPVSNDEEVKTVEEEVRRAEQDQGDHVQKSISYHSYAIGVGWTMKRVIKTLRYPDRRILEIDSREL</sequence>
<feature type="compositionally biased region" description="Acidic residues" evidence="2">
    <location>
        <begin position="60"/>
        <end position="79"/>
    </location>
</feature>
<feature type="compositionally biased region" description="Polar residues" evidence="2">
    <location>
        <begin position="84"/>
        <end position="93"/>
    </location>
</feature>
<feature type="region of interest" description="Disordered" evidence="2">
    <location>
        <begin position="531"/>
        <end position="631"/>
    </location>
</feature>
<accession>A0A9Q1CTS4</accession>
<proteinExistence type="predicted"/>
<dbReference type="InterPro" id="IPR012337">
    <property type="entry name" value="RNaseH-like_sf"/>
</dbReference>
<dbReference type="Pfam" id="PF00096">
    <property type="entry name" value="zf-C2H2"/>
    <property type="match status" value="1"/>
</dbReference>
<dbReference type="PANTHER" id="PTHR37984:SF15">
    <property type="entry name" value="INTEGRASE CATALYTIC DOMAIN-CONTAINING PROTEIN"/>
    <property type="match status" value="1"/>
</dbReference>
<dbReference type="InterPro" id="IPR036397">
    <property type="entry name" value="RNaseH_sf"/>
</dbReference>
<dbReference type="GO" id="GO:0008270">
    <property type="term" value="F:zinc ion binding"/>
    <property type="evidence" value="ECO:0007669"/>
    <property type="project" value="UniProtKB-KW"/>
</dbReference>
<evidence type="ECO:0000256" key="1">
    <source>
        <dbReference type="PROSITE-ProRule" id="PRU00042"/>
    </source>
</evidence>
<feature type="compositionally biased region" description="Basic and acidic residues" evidence="2">
    <location>
        <begin position="550"/>
        <end position="563"/>
    </location>
</feature>
<dbReference type="OrthoDB" id="425619at2759"/>
<feature type="compositionally biased region" description="Basic and acidic residues" evidence="2">
    <location>
        <begin position="469"/>
        <end position="481"/>
    </location>
</feature>
<evidence type="ECO:0000259" key="3">
    <source>
        <dbReference type="PROSITE" id="PS50157"/>
    </source>
</evidence>
<keyword evidence="1" id="KW-0863">Zinc-finger</keyword>
<dbReference type="InterPro" id="IPR001584">
    <property type="entry name" value="Integrase_cat-core"/>
</dbReference>